<evidence type="ECO:0000259" key="22">
    <source>
        <dbReference type="PROSITE" id="PS50112"/>
    </source>
</evidence>
<comment type="similarity">
    <text evidence="3">In the N-terminal section; belongs to the phytochrome family.</text>
</comment>
<evidence type="ECO:0000256" key="5">
    <source>
        <dbReference type="ARBA" id="ARBA00022475"/>
    </source>
</evidence>
<dbReference type="PANTHER" id="PTHR45339">
    <property type="entry name" value="HYBRID SIGNAL TRANSDUCTION HISTIDINE KINASE J"/>
    <property type="match status" value="1"/>
</dbReference>
<gene>
    <name evidence="25" type="ORF">EI684_21855</name>
</gene>
<evidence type="ECO:0000256" key="17">
    <source>
        <dbReference type="ARBA" id="ARBA00074306"/>
    </source>
</evidence>
<dbReference type="Pfam" id="PF01627">
    <property type="entry name" value="Hpt"/>
    <property type="match status" value="1"/>
</dbReference>
<comment type="caution">
    <text evidence="25">The sequence shown here is derived from an EMBL/GenBank/DDBJ whole genome shotgun (WGS) entry which is preliminary data.</text>
</comment>
<dbReference type="InterPro" id="IPR036641">
    <property type="entry name" value="HPT_dom_sf"/>
</dbReference>
<dbReference type="InterPro" id="IPR036890">
    <property type="entry name" value="HATPase_C_sf"/>
</dbReference>
<dbReference type="PRINTS" id="PR00344">
    <property type="entry name" value="BCTRLSENSOR"/>
</dbReference>
<keyword evidence="11" id="KW-0067">ATP-binding</keyword>
<protein>
    <recommendedName>
        <fullName evidence="17">Circadian input-output histidine kinase CikA</fullName>
        <ecNumber evidence="4">2.7.13.3</ecNumber>
    </recommendedName>
    <alternativeName>
        <fullName evidence="16">Sensory/regulatory protein RpfC</fullName>
    </alternativeName>
</protein>
<evidence type="ECO:0000256" key="14">
    <source>
        <dbReference type="ARBA" id="ARBA00023136"/>
    </source>
</evidence>
<evidence type="ECO:0000259" key="24">
    <source>
        <dbReference type="PROSITE" id="PS50894"/>
    </source>
</evidence>
<dbReference type="Pfam" id="PF00072">
    <property type="entry name" value="Response_reg"/>
    <property type="match status" value="1"/>
</dbReference>
<evidence type="ECO:0000256" key="16">
    <source>
        <dbReference type="ARBA" id="ARBA00068150"/>
    </source>
</evidence>
<dbReference type="SUPFAM" id="SSF47384">
    <property type="entry name" value="Homodimeric domain of signal transducing histidine kinase"/>
    <property type="match status" value="1"/>
</dbReference>
<dbReference type="InterPro" id="IPR035965">
    <property type="entry name" value="PAS-like_dom_sf"/>
</dbReference>
<dbReference type="InterPro" id="IPR013655">
    <property type="entry name" value="PAS_fold_3"/>
</dbReference>
<keyword evidence="12" id="KW-1133">Transmembrane helix</keyword>
<evidence type="ECO:0000313" key="25">
    <source>
        <dbReference type="EMBL" id="RRR65886.1"/>
    </source>
</evidence>
<evidence type="ECO:0000256" key="9">
    <source>
        <dbReference type="ARBA" id="ARBA00022741"/>
    </source>
</evidence>
<evidence type="ECO:0000259" key="23">
    <source>
        <dbReference type="PROSITE" id="PS50113"/>
    </source>
</evidence>
<keyword evidence="10" id="KW-0418">Kinase</keyword>
<dbReference type="SMART" id="SM00448">
    <property type="entry name" value="REC"/>
    <property type="match status" value="1"/>
</dbReference>
<dbReference type="SMART" id="SM00388">
    <property type="entry name" value="HisKA"/>
    <property type="match status" value="1"/>
</dbReference>
<dbReference type="GO" id="GO:0005886">
    <property type="term" value="C:plasma membrane"/>
    <property type="evidence" value="ECO:0007669"/>
    <property type="project" value="UniProtKB-SubCell"/>
</dbReference>
<dbReference type="AlphaFoldDB" id="A0A426TR55"/>
<comment type="catalytic activity">
    <reaction evidence="1">
        <text>ATP + protein L-histidine = ADP + protein N-phospho-L-histidine.</text>
        <dbReference type="EC" id="2.7.13.3"/>
    </reaction>
</comment>
<evidence type="ECO:0000256" key="2">
    <source>
        <dbReference type="ARBA" id="ARBA00004651"/>
    </source>
</evidence>
<evidence type="ECO:0000259" key="21">
    <source>
        <dbReference type="PROSITE" id="PS50110"/>
    </source>
</evidence>
<dbReference type="PROSITE" id="PS50109">
    <property type="entry name" value="HIS_KIN"/>
    <property type="match status" value="1"/>
</dbReference>
<evidence type="ECO:0000256" key="19">
    <source>
        <dbReference type="PROSITE-ProRule" id="PRU00169"/>
    </source>
</evidence>
<dbReference type="InterPro" id="IPR004358">
    <property type="entry name" value="Sig_transdc_His_kin-like_C"/>
</dbReference>
<dbReference type="Gene3D" id="3.40.50.2300">
    <property type="match status" value="1"/>
</dbReference>
<dbReference type="Pfam" id="PF02518">
    <property type="entry name" value="HATPase_c"/>
    <property type="match status" value="1"/>
</dbReference>
<feature type="domain" description="HPt" evidence="24">
    <location>
        <begin position="737"/>
        <end position="827"/>
    </location>
</feature>
<dbReference type="SUPFAM" id="SSF52172">
    <property type="entry name" value="CheY-like"/>
    <property type="match status" value="1"/>
</dbReference>
<dbReference type="EMBL" id="RSAS01000902">
    <property type="protein sequence ID" value="RRR65886.1"/>
    <property type="molecule type" value="Genomic_DNA"/>
</dbReference>
<dbReference type="Gene3D" id="3.30.450.20">
    <property type="entry name" value="PAS domain"/>
    <property type="match status" value="1"/>
</dbReference>
<evidence type="ECO:0000256" key="4">
    <source>
        <dbReference type="ARBA" id="ARBA00012438"/>
    </source>
</evidence>
<dbReference type="PROSITE" id="PS50894">
    <property type="entry name" value="HPT"/>
    <property type="match status" value="1"/>
</dbReference>
<evidence type="ECO:0000256" key="13">
    <source>
        <dbReference type="ARBA" id="ARBA00023012"/>
    </source>
</evidence>
<evidence type="ECO:0000256" key="1">
    <source>
        <dbReference type="ARBA" id="ARBA00000085"/>
    </source>
</evidence>
<dbReference type="SUPFAM" id="SSF47226">
    <property type="entry name" value="Histidine-containing phosphotransfer domain, HPT domain"/>
    <property type="match status" value="1"/>
</dbReference>
<dbReference type="PANTHER" id="PTHR45339:SF1">
    <property type="entry name" value="HYBRID SIGNAL TRANSDUCTION HISTIDINE KINASE J"/>
    <property type="match status" value="1"/>
</dbReference>
<dbReference type="CDD" id="cd00088">
    <property type="entry name" value="HPT"/>
    <property type="match status" value="1"/>
</dbReference>
<dbReference type="GO" id="GO:0000155">
    <property type="term" value="F:phosphorelay sensor kinase activity"/>
    <property type="evidence" value="ECO:0007669"/>
    <property type="project" value="InterPro"/>
</dbReference>
<feature type="domain" description="Histidine kinase" evidence="20">
    <location>
        <begin position="344"/>
        <end position="565"/>
    </location>
</feature>
<dbReference type="SUPFAM" id="SSF55785">
    <property type="entry name" value="PYP-like sensor domain (PAS domain)"/>
    <property type="match status" value="1"/>
</dbReference>
<dbReference type="Gene3D" id="1.20.120.160">
    <property type="entry name" value="HPT domain"/>
    <property type="match status" value="1"/>
</dbReference>
<keyword evidence="7" id="KW-0808">Transferase</keyword>
<evidence type="ECO:0000313" key="26">
    <source>
        <dbReference type="Proteomes" id="UP000280307"/>
    </source>
</evidence>
<evidence type="ECO:0000256" key="7">
    <source>
        <dbReference type="ARBA" id="ARBA00022679"/>
    </source>
</evidence>
<keyword evidence="8" id="KW-0812">Transmembrane</keyword>
<sequence>MSDSTIPQTVEVALAQQLRYAEALAQFSHSLLTEGANAPAWEPVVERALVTLREAVDASRIAMRLYRALEELVEFPPALIRVHKPGIDPSPESHFTYEDVPQAIVAKVLAGESVYGPLEQLFPTESNVFAALSPRIKTMLITGFFVNGVWRGHIAVSHADLFLWDEPSLRFMRTGIEMMGAFLHQWETSSALRSREIQLRALSDNLPNGFIYQYRFDLEGRPKFVFVSSGIERLLGLTPEAVLTDAAVIHSLIAPDDRPRFERAEQQALREMRLFKEVLCHILPDGRERWLYISSCPRYMSDGSIICDGIAFDVTEQHRANQELAHARDTAETATRAKSAFLATMSHELRTPLNAIIGMADLLHETDLDAEQAIFTNTIRTAGQALLTIINDILDASRIEAGRLELELAPFDLHHFLASAVDLVAYNAHQKGLSLTWTCESDLPRNVLGDEARLRQILLNLLSNAVKFTSNGGVMLHAALAQAEAQQCWVQISVEDTGIGIAPEQQQRIFEPFVQADSSTSRRYGGTGLGLTICSQLVTRMGGQIAVRSRPDEGSTFTLTLPFTRDPATSKAPAPPVLAANALLPLNILIAEDNLVNQELIRRMLASQGHRATVVSNGLAAVSAVRHATYDVVFMDLQMPELDGIAATYQIRAFGNAIHQPKIVALTANFLDNEHERSLQAGMNAFLTKPVKPQDIQQTLASVLSPPSREQVQRTASKPLIAWNVFEALLTGIGQQESLLITTIINLFVQDVPPQITNIEAFAAQRDCTNIRRETHRLRGGCLQIGAQALALLCHQIEQCTTQDDLMAHVAQLRPCYEETLALLRERQATNHCGH</sequence>
<dbReference type="GO" id="GO:0005524">
    <property type="term" value="F:ATP binding"/>
    <property type="evidence" value="ECO:0007669"/>
    <property type="project" value="UniProtKB-KW"/>
</dbReference>
<organism evidence="25 26">
    <name type="scientific">Candidatus Viridilinea halotolerans</name>
    <dbReference type="NCBI Taxonomy" id="2491704"/>
    <lineage>
        <taxon>Bacteria</taxon>
        <taxon>Bacillati</taxon>
        <taxon>Chloroflexota</taxon>
        <taxon>Chloroflexia</taxon>
        <taxon>Chloroflexales</taxon>
        <taxon>Chloroflexineae</taxon>
        <taxon>Oscillochloridaceae</taxon>
        <taxon>Candidatus Viridilinea</taxon>
    </lineage>
</organism>
<evidence type="ECO:0000256" key="6">
    <source>
        <dbReference type="ARBA" id="ARBA00022553"/>
    </source>
</evidence>
<evidence type="ECO:0000256" key="15">
    <source>
        <dbReference type="ARBA" id="ARBA00064003"/>
    </source>
</evidence>
<feature type="domain" description="Response regulatory" evidence="21">
    <location>
        <begin position="587"/>
        <end position="704"/>
    </location>
</feature>
<dbReference type="InterPro" id="IPR005467">
    <property type="entry name" value="His_kinase_dom"/>
</dbReference>
<proteinExistence type="inferred from homology"/>
<comment type="subunit">
    <text evidence="15">At low DSF concentrations, interacts with RpfF.</text>
</comment>
<dbReference type="InterPro" id="IPR036097">
    <property type="entry name" value="HisK_dim/P_sf"/>
</dbReference>
<name>A0A426TR55_9CHLR</name>
<evidence type="ECO:0000256" key="11">
    <source>
        <dbReference type="ARBA" id="ARBA00022840"/>
    </source>
</evidence>
<dbReference type="NCBIfam" id="TIGR00229">
    <property type="entry name" value="sensory_box"/>
    <property type="match status" value="1"/>
</dbReference>
<evidence type="ECO:0000256" key="8">
    <source>
        <dbReference type="ARBA" id="ARBA00022692"/>
    </source>
</evidence>
<reference evidence="25 26" key="1">
    <citation type="submission" date="2018-12" db="EMBL/GenBank/DDBJ databases">
        <title>Genome Sequence of Candidatus Viridilinea halotolerans isolated from saline sulfide-rich spring.</title>
        <authorList>
            <person name="Grouzdev D.S."/>
            <person name="Burganskaya E.I."/>
            <person name="Krutkina M.S."/>
            <person name="Sukhacheva M.V."/>
            <person name="Gorlenko V.M."/>
        </authorList>
    </citation>
    <scope>NUCLEOTIDE SEQUENCE [LARGE SCALE GENOMIC DNA]</scope>
    <source>
        <strain evidence="25">Chok-6</strain>
    </source>
</reference>
<dbReference type="Pfam" id="PF08447">
    <property type="entry name" value="PAS_3"/>
    <property type="match status" value="1"/>
</dbReference>
<dbReference type="CDD" id="cd00082">
    <property type="entry name" value="HisKA"/>
    <property type="match status" value="1"/>
</dbReference>
<dbReference type="PROSITE" id="PS50110">
    <property type="entry name" value="RESPONSE_REGULATORY"/>
    <property type="match status" value="1"/>
</dbReference>
<dbReference type="FunFam" id="3.30.565.10:FF:000010">
    <property type="entry name" value="Sensor histidine kinase RcsC"/>
    <property type="match status" value="1"/>
</dbReference>
<feature type="domain" description="PAS" evidence="22">
    <location>
        <begin position="214"/>
        <end position="272"/>
    </location>
</feature>
<dbReference type="InterPro" id="IPR008207">
    <property type="entry name" value="Sig_transdc_His_kin_Hpt_dom"/>
</dbReference>
<dbReference type="CDD" id="cd17546">
    <property type="entry name" value="REC_hyHK_CKI1_RcsC-like"/>
    <property type="match status" value="1"/>
</dbReference>
<feature type="modified residue" description="4-aspartylphosphate" evidence="19">
    <location>
        <position position="636"/>
    </location>
</feature>
<keyword evidence="9" id="KW-0547">Nucleotide-binding</keyword>
<dbReference type="InterPro" id="IPR003661">
    <property type="entry name" value="HisK_dim/P_dom"/>
</dbReference>
<dbReference type="Gene3D" id="1.10.287.130">
    <property type="match status" value="1"/>
</dbReference>
<dbReference type="InterPro" id="IPR011006">
    <property type="entry name" value="CheY-like_superfamily"/>
</dbReference>
<dbReference type="InterPro" id="IPR003594">
    <property type="entry name" value="HATPase_dom"/>
</dbReference>
<dbReference type="InterPro" id="IPR000700">
    <property type="entry name" value="PAS-assoc_C"/>
</dbReference>
<feature type="domain" description="PAC" evidence="23">
    <location>
        <begin position="268"/>
        <end position="326"/>
    </location>
</feature>
<dbReference type="InterPro" id="IPR001789">
    <property type="entry name" value="Sig_transdc_resp-reg_receiver"/>
</dbReference>
<evidence type="ECO:0000256" key="18">
    <source>
        <dbReference type="PROSITE-ProRule" id="PRU00110"/>
    </source>
</evidence>
<keyword evidence="5" id="KW-1003">Cell membrane</keyword>
<dbReference type="SUPFAM" id="SSF55874">
    <property type="entry name" value="ATPase domain of HSP90 chaperone/DNA topoisomerase II/histidine kinase"/>
    <property type="match status" value="1"/>
</dbReference>
<comment type="subcellular location">
    <subcellularLocation>
        <location evidence="2">Cell membrane</location>
        <topology evidence="2">Multi-pass membrane protein</topology>
    </subcellularLocation>
</comment>
<dbReference type="InterPro" id="IPR000014">
    <property type="entry name" value="PAS"/>
</dbReference>
<dbReference type="SMART" id="SM00387">
    <property type="entry name" value="HATPase_c"/>
    <property type="match status" value="1"/>
</dbReference>
<dbReference type="EC" id="2.7.13.3" evidence="4"/>
<dbReference type="Pfam" id="PF00512">
    <property type="entry name" value="HisKA"/>
    <property type="match status" value="1"/>
</dbReference>
<evidence type="ECO:0000259" key="20">
    <source>
        <dbReference type="PROSITE" id="PS50109"/>
    </source>
</evidence>
<dbReference type="CDD" id="cd00130">
    <property type="entry name" value="PAS"/>
    <property type="match status" value="1"/>
</dbReference>
<dbReference type="Proteomes" id="UP000280307">
    <property type="component" value="Unassembled WGS sequence"/>
</dbReference>
<evidence type="ECO:0000256" key="12">
    <source>
        <dbReference type="ARBA" id="ARBA00022989"/>
    </source>
</evidence>
<keyword evidence="14" id="KW-0472">Membrane</keyword>
<keyword evidence="6 19" id="KW-0597">Phosphoprotein</keyword>
<dbReference type="PROSITE" id="PS50113">
    <property type="entry name" value="PAC"/>
    <property type="match status" value="1"/>
</dbReference>
<evidence type="ECO:0000256" key="3">
    <source>
        <dbReference type="ARBA" id="ARBA00006402"/>
    </source>
</evidence>
<keyword evidence="13" id="KW-0902">Two-component regulatory system</keyword>
<evidence type="ECO:0000256" key="10">
    <source>
        <dbReference type="ARBA" id="ARBA00022777"/>
    </source>
</evidence>
<accession>A0A426TR55</accession>
<dbReference type="Gene3D" id="3.30.565.10">
    <property type="entry name" value="Histidine kinase-like ATPase, C-terminal domain"/>
    <property type="match status" value="1"/>
</dbReference>
<dbReference type="CDD" id="cd16922">
    <property type="entry name" value="HATPase_EvgS-ArcB-TorS-like"/>
    <property type="match status" value="1"/>
</dbReference>
<dbReference type="PROSITE" id="PS50112">
    <property type="entry name" value="PAS"/>
    <property type="match status" value="1"/>
</dbReference>
<feature type="modified residue" description="Phosphohistidine" evidence="18">
    <location>
        <position position="776"/>
    </location>
</feature>
<dbReference type="FunFam" id="1.10.287.130:FF:000002">
    <property type="entry name" value="Two-component osmosensing histidine kinase"/>
    <property type="match status" value="1"/>
</dbReference>